<keyword evidence="1" id="KW-0479">Metal-binding</keyword>
<dbReference type="GO" id="GO:0043565">
    <property type="term" value="F:sequence-specific DNA binding"/>
    <property type="evidence" value="ECO:0007669"/>
    <property type="project" value="InterPro"/>
</dbReference>
<evidence type="ECO:0000313" key="8">
    <source>
        <dbReference type="Proteomes" id="UP000652761"/>
    </source>
</evidence>
<dbReference type="GO" id="GO:0006355">
    <property type="term" value="P:regulation of DNA-templated transcription"/>
    <property type="evidence" value="ECO:0007669"/>
    <property type="project" value="InterPro"/>
</dbReference>
<dbReference type="PROSITE" id="PS00344">
    <property type="entry name" value="GATA_ZN_FINGER_1"/>
    <property type="match status" value="1"/>
</dbReference>
<accession>A0A843U309</accession>
<feature type="compositionally biased region" description="Polar residues" evidence="5">
    <location>
        <begin position="72"/>
        <end position="85"/>
    </location>
</feature>
<dbReference type="InterPro" id="IPR013088">
    <property type="entry name" value="Znf_NHR/GATA"/>
</dbReference>
<reference evidence="7" key="1">
    <citation type="submission" date="2017-07" db="EMBL/GenBank/DDBJ databases">
        <title>Taro Niue Genome Assembly and Annotation.</title>
        <authorList>
            <person name="Atibalentja N."/>
            <person name="Keating K."/>
            <person name="Fields C.J."/>
        </authorList>
    </citation>
    <scope>NUCLEOTIDE SEQUENCE</scope>
    <source>
        <strain evidence="7">Niue_2</strain>
        <tissue evidence="7">Leaf</tissue>
    </source>
</reference>
<dbReference type="SUPFAM" id="SSF57716">
    <property type="entry name" value="Glucocorticoid receptor-like (DNA-binding domain)"/>
    <property type="match status" value="1"/>
</dbReference>
<feature type="region of interest" description="Disordered" evidence="5">
    <location>
        <begin position="72"/>
        <end position="118"/>
    </location>
</feature>
<evidence type="ECO:0000259" key="6">
    <source>
        <dbReference type="PROSITE" id="PS50114"/>
    </source>
</evidence>
<dbReference type="PROSITE" id="PS50114">
    <property type="entry name" value="GATA_ZN_FINGER_2"/>
    <property type="match status" value="1"/>
</dbReference>
<dbReference type="CDD" id="cd00202">
    <property type="entry name" value="ZnF_GATA"/>
    <property type="match status" value="1"/>
</dbReference>
<dbReference type="Gene3D" id="3.30.50.10">
    <property type="entry name" value="Erythroid Transcription Factor GATA-1, subunit A"/>
    <property type="match status" value="1"/>
</dbReference>
<dbReference type="InterPro" id="IPR000679">
    <property type="entry name" value="Znf_GATA"/>
</dbReference>
<name>A0A843U309_COLES</name>
<organism evidence="7 8">
    <name type="scientific">Colocasia esculenta</name>
    <name type="common">Wild taro</name>
    <name type="synonym">Arum esculentum</name>
    <dbReference type="NCBI Taxonomy" id="4460"/>
    <lineage>
        <taxon>Eukaryota</taxon>
        <taxon>Viridiplantae</taxon>
        <taxon>Streptophyta</taxon>
        <taxon>Embryophyta</taxon>
        <taxon>Tracheophyta</taxon>
        <taxon>Spermatophyta</taxon>
        <taxon>Magnoliopsida</taxon>
        <taxon>Liliopsida</taxon>
        <taxon>Araceae</taxon>
        <taxon>Aroideae</taxon>
        <taxon>Colocasieae</taxon>
        <taxon>Colocasia</taxon>
    </lineage>
</organism>
<dbReference type="PANTHER" id="PTHR47255:SF4">
    <property type="entry name" value="GATA ZINC FINGER DOMAIN-CONTAINING PROTEIN 12"/>
    <property type="match status" value="1"/>
</dbReference>
<gene>
    <name evidence="7" type="ORF">Taro_010349</name>
</gene>
<feature type="compositionally biased region" description="Polar residues" evidence="5">
    <location>
        <begin position="99"/>
        <end position="113"/>
    </location>
</feature>
<dbReference type="Pfam" id="PF00320">
    <property type="entry name" value="GATA"/>
    <property type="match status" value="1"/>
</dbReference>
<feature type="domain" description="GATA-type" evidence="6">
    <location>
        <begin position="176"/>
        <end position="208"/>
    </location>
</feature>
<dbReference type="PANTHER" id="PTHR47255">
    <property type="entry name" value="GATA TRANSCRIPTION FACTOR 22-RELATED"/>
    <property type="match status" value="1"/>
</dbReference>
<dbReference type="AlphaFoldDB" id="A0A843U309"/>
<dbReference type="EMBL" id="NMUH01000372">
    <property type="protein sequence ID" value="MQL77921.1"/>
    <property type="molecule type" value="Genomic_DNA"/>
</dbReference>
<evidence type="ECO:0000256" key="4">
    <source>
        <dbReference type="PROSITE-ProRule" id="PRU00094"/>
    </source>
</evidence>
<dbReference type="SMART" id="SM00401">
    <property type="entry name" value="ZnF_GATA"/>
    <property type="match status" value="1"/>
</dbReference>
<dbReference type="Proteomes" id="UP000652761">
    <property type="component" value="Unassembled WGS sequence"/>
</dbReference>
<protein>
    <recommendedName>
        <fullName evidence="6">GATA-type domain-containing protein</fullName>
    </recommendedName>
</protein>
<proteinExistence type="predicted"/>
<keyword evidence="3" id="KW-0862">Zinc</keyword>
<evidence type="ECO:0000256" key="5">
    <source>
        <dbReference type="SAM" id="MobiDB-lite"/>
    </source>
</evidence>
<comment type="caution">
    <text evidence="7">The sequence shown here is derived from an EMBL/GenBank/DDBJ whole genome shotgun (WGS) entry which is preliminary data.</text>
</comment>
<dbReference type="GO" id="GO:0008270">
    <property type="term" value="F:zinc ion binding"/>
    <property type="evidence" value="ECO:0007669"/>
    <property type="project" value="UniProtKB-KW"/>
</dbReference>
<dbReference type="InterPro" id="IPR052138">
    <property type="entry name" value="GATA_ZnFinger_Domain"/>
</dbReference>
<sequence length="299" mass="32829">MDPFEHSLCSDHLTPSEGSHSRFDLHVFLPVYELPSPFPCAIFSNPLQGEHHELDHPQAHEADEHFLSIGSTWQHSSRRPSNSPLPISKDDEDRKKKNTVTSRASVIPSSMKSGSPHWLSSKVKMVRKVMNPDRITRSGYSGEAMLQAQDQQQQSMADGGSINKNGQLSCSGGIIRVCSDCNTTKTPLWRSGPSGPKSLCNACGIRRRKARGAMAAAAGLIPAVGPSKLLRKEKMSDGDSTMPFKKRCKFTSAQTSKQLHFDDFALDLSKNPGLQRVFPQDEKEAAMLLMSLSCGLIRG</sequence>
<keyword evidence="8" id="KW-1185">Reference proteome</keyword>
<evidence type="ECO:0000256" key="2">
    <source>
        <dbReference type="ARBA" id="ARBA00022771"/>
    </source>
</evidence>
<evidence type="ECO:0000256" key="1">
    <source>
        <dbReference type="ARBA" id="ARBA00022723"/>
    </source>
</evidence>
<dbReference type="OrthoDB" id="2162994at2759"/>
<evidence type="ECO:0000256" key="3">
    <source>
        <dbReference type="ARBA" id="ARBA00022833"/>
    </source>
</evidence>
<keyword evidence="2 4" id="KW-0863">Zinc-finger</keyword>
<evidence type="ECO:0000313" key="7">
    <source>
        <dbReference type="EMBL" id="MQL77921.1"/>
    </source>
</evidence>